<evidence type="ECO:0000256" key="4">
    <source>
        <dbReference type="ARBA" id="ARBA00023136"/>
    </source>
</evidence>
<name>A0A1D8TYE2_9CYAN</name>
<feature type="compositionally biased region" description="Low complexity" evidence="6">
    <location>
        <begin position="262"/>
        <end position="272"/>
    </location>
</feature>
<dbReference type="AlphaFoldDB" id="A0A1D8TYE2"/>
<keyword evidence="5" id="KW-0998">Cell outer membrane</keyword>
<evidence type="ECO:0000259" key="7">
    <source>
        <dbReference type="Pfam" id="PF01103"/>
    </source>
</evidence>
<dbReference type="Gene3D" id="2.40.160.50">
    <property type="entry name" value="membrane protein fhac: a member of the omp85/tpsb transporter family"/>
    <property type="match status" value="1"/>
</dbReference>
<dbReference type="InterPro" id="IPR000184">
    <property type="entry name" value="Bac_surfAg_D15"/>
</dbReference>
<proteinExistence type="predicted"/>
<dbReference type="OrthoDB" id="9776356at2"/>
<dbReference type="STRING" id="1458985.BJP34_27405"/>
<dbReference type="InterPro" id="IPR013686">
    <property type="entry name" value="Polypept-transport_assoc_ShlB"/>
</dbReference>
<dbReference type="Pfam" id="PF08479">
    <property type="entry name" value="POTRA_2"/>
    <property type="match status" value="1"/>
</dbReference>
<dbReference type="KEGG" id="mpro:BJP34_27405"/>
<dbReference type="PANTHER" id="PTHR12815">
    <property type="entry name" value="SORTING AND ASSEMBLY MACHINERY SAMM50 PROTEIN FAMILY MEMBER"/>
    <property type="match status" value="1"/>
</dbReference>
<feature type="domain" description="Polypeptide-transport-associated ShlB-type" evidence="9">
    <location>
        <begin position="363"/>
        <end position="430"/>
    </location>
</feature>
<feature type="domain" description="Bacterial surface antigen (D15)" evidence="7">
    <location>
        <begin position="556"/>
        <end position="887"/>
    </location>
</feature>
<dbReference type="PANTHER" id="PTHR12815:SF47">
    <property type="entry name" value="TRANSLOCATION AND ASSEMBLY MODULE SUBUNIT TAMA"/>
    <property type="match status" value="1"/>
</dbReference>
<evidence type="ECO:0000256" key="1">
    <source>
        <dbReference type="ARBA" id="ARBA00004370"/>
    </source>
</evidence>
<feature type="region of interest" description="Disordered" evidence="6">
    <location>
        <begin position="20"/>
        <end position="89"/>
    </location>
</feature>
<feature type="compositionally biased region" description="Polar residues" evidence="6">
    <location>
        <begin position="23"/>
        <end position="42"/>
    </location>
</feature>
<accession>A0A1D8TYE2</accession>
<dbReference type="Pfam" id="PF01103">
    <property type="entry name" value="Omp85"/>
    <property type="match status" value="1"/>
</dbReference>
<dbReference type="InterPro" id="IPR039910">
    <property type="entry name" value="D15-like"/>
</dbReference>
<evidence type="ECO:0000256" key="2">
    <source>
        <dbReference type="ARBA" id="ARBA00022692"/>
    </source>
</evidence>
<dbReference type="Pfam" id="PF07244">
    <property type="entry name" value="POTRA"/>
    <property type="match status" value="2"/>
</dbReference>
<keyword evidence="4" id="KW-0472">Membrane</keyword>
<dbReference type="InterPro" id="IPR010827">
    <property type="entry name" value="BamA/TamA_POTRA"/>
</dbReference>
<feature type="domain" description="POTRA" evidence="8">
    <location>
        <begin position="469"/>
        <end position="528"/>
    </location>
</feature>
<reference evidence="11" key="1">
    <citation type="submission" date="2016-10" db="EMBL/GenBank/DDBJ databases">
        <title>Comparative genomics uncovers the prolific and rare metabolic potential of the cyanobacterial genus Moorea.</title>
        <authorList>
            <person name="Leao T."/>
            <person name="Castelao G."/>
            <person name="Korobeynikov A."/>
            <person name="Monroe E.A."/>
            <person name="Podell S."/>
            <person name="Glukhov E."/>
            <person name="Allen E."/>
            <person name="Gerwick W.H."/>
            <person name="Gerwick L."/>
        </authorList>
    </citation>
    <scope>NUCLEOTIDE SEQUENCE [LARGE SCALE GENOMIC DNA]</scope>
    <source>
        <strain evidence="11">PAL-8-15-08-1</strain>
    </source>
</reference>
<dbReference type="Proteomes" id="UP000177870">
    <property type="component" value="Chromosome"/>
</dbReference>
<dbReference type="Gene3D" id="3.10.20.310">
    <property type="entry name" value="membrane protein fhac"/>
    <property type="match status" value="3"/>
</dbReference>
<keyword evidence="3" id="KW-0732">Signal</keyword>
<dbReference type="EMBL" id="CP017599">
    <property type="protein sequence ID" value="AOX02671.1"/>
    <property type="molecule type" value="Genomic_DNA"/>
</dbReference>
<evidence type="ECO:0000259" key="8">
    <source>
        <dbReference type="Pfam" id="PF07244"/>
    </source>
</evidence>
<feature type="region of interest" description="Disordered" evidence="6">
    <location>
        <begin position="447"/>
        <end position="468"/>
    </location>
</feature>
<feature type="domain" description="POTRA" evidence="8">
    <location>
        <begin position="279"/>
        <end position="346"/>
    </location>
</feature>
<evidence type="ECO:0008006" key="12">
    <source>
        <dbReference type="Google" id="ProtNLM"/>
    </source>
</evidence>
<comment type="subcellular location">
    <subcellularLocation>
        <location evidence="1">Membrane</location>
    </subcellularLocation>
</comment>
<sequence length="887" mass="95056">MRLSPLLAAMIAATASIGVSKPSRGQTIQSLPDAPQQNSSDLKTPEPAVLDAIASGGNQRQSLMGGTPKTALPPQDRTGSRSWGEPPRPRYLAASLPETIAVQAKPRTALVLHSSQTQVAVPTKTVEQSVPTTLSVKNSSPTQVAVPTKPTKLVVPVDASPTQVAVPTKPTKLVVPVNSTAAELPSQTPKPPQLSPDSIEGIAQVKPPNGIEKPSQLPEPTQLEPPSTQPPLSIDSIEGMAQLTPPNGIDQLSQLPEPTQLEPPSTEPPSDSSEVRVLVAEVLITGAPPQLEEEIYRVIKTRPGRATTRSQLQEDVNAIFATGFFSSVDVQPEDTPLGVRISFIVRANPVLRQVAVKTEPPGEGQRIVNQEKINEIFSEQYGSILNLRDLQEGIKQLNDWYKEEGYDLAQVIDAEQVTPDGTVTLVVAEGVIEAVKVRFLDEDGNPIVDENGNPLPSMTDQEEPVGGNTRPFIITREVELKSGSVFNRKKAQRDLQRVFGLGIFDDVRFSFEPGTDPRQVVIVVDVIEKSSGSIAAGAGLSSASGFFGTVSYQQQNLGGNNQTLGGEFQLGTRELLFDLSFTDPWIAGDPFRTSYTINAFRRRSISLVFNGGSGENNIKVPNDDDDGDRPRIVRTGGGVTFRRPLSEDVFKRAEWTASLGLKYQHVAIEDSDGDVRPESTDGELLSFSDSGEDDLTTVQLGAVRDLRNSTTQPTNGSLLRLGMEQSIPIGSGSILMNRLRGSYSFYIPVEFTNFTEGPQALAFNIQGGTILGDLPPYEAFIIGGSNSVRGFAEGDLASGRSYLQATAEYRFPIFSVIGGALFVDAGTDLGSAGSVPGEPGEQRDLPGTGLGYGLGVRVQSPLGPIRVDFGLNTEGDSRLHFGIGEKF</sequence>
<evidence type="ECO:0000256" key="6">
    <source>
        <dbReference type="SAM" id="MobiDB-lite"/>
    </source>
</evidence>
<dbReference type="GO" id="GO:0019867">
    <property type="term" value="C:outer membrane"/>
    <property type="evidence" value="ECO:0007669"/>
    <property type="project" value="InterPro"/>
</dbReference>
<gene>
    <name evidence="10" type="ORF">BJP34_27405</name>
</gene>
<protein>
    <recommendedName>
        <fullName evidence="12">POTRA domain-containing protein</fullName>
    </recommendedName>
</protein>
<evidence type="ECO:0000313" key="10">
    <source>
        <dbReference type="EMBL" id="AOX02671.1"/>
    </source>
</evidence>
<keyword evidence="2" id="KW-0812">Transmembrane</keyword>
<dbReference type="RefSeq" id="WP_070395073.1">
    <property type="nucleotide sequence ID" value="NZ_CP017599.1"/>
</dbReference>
<evidence type="ECO:0000256" key="5">
    <source>
        <dbReference type="ARBA" id="ARBA00023237"/>
    </source>
</evidence>
<evidence type="ECO:0000313" key="11">
    <source>
        <dbReference type="Proteomes" id="UP000177870"/>
    </source>
</evidence>
<evidence type="ECO:0000259" key="9">
    <source>
        <dbReference type="Pfam" id="PF08479"/>
    </source>
</evidence>
<feature type="region of interest" description="Disordered" evidence="6">
    <location>
        <begin position="180"/>
        <end position="274"/>
    </location>
</feature>
<evidence type="ECO:0000256" key="3">
    <source>
        <dbReference type="ARBA" id="ARBA00022729"/>
    </source>
</evidence>
<organism evidence="10 11">
    <name type="scientific">Moorena producens PAL-8-15-08-1</name>
    <dbReference type="NCBI Taxonomy" id="1458985"/>
    <lineage>
        <taxon>Bacteria</taxon>
        <taxon>Bacillati</taxon>
        <taxon>Cyanobacteriota</taxon>
        <taxon>Cyanophyceae</taxon>
        <taxon>Coleofasciculales</taxon>
        <taxon>Coleofasciculaceae</taxon>
        <taxon>Moorena</taxon>
    </lineage>
</organism>